<keyword evidence="3" id="KW-0411">Iron-sulfur</keyword>
<protein>
    <recommendedName>
        <fullName evidence="2 3">Heme chaperone HemW</fullName>
    </recommendedName>
</protein>
<comment type="caution">
    <text evidence="5">The sequence shown here is derived from an EMBL/GenBank/DDBJ whole genome shotgun (WGS) entry which is preliminary data.</text>
</comment>
<reference evidence="5 6" key="2">
    <citation type="submission" date="2018-06" db="EMBL/GenBank/DDBJ databases">
        <title>Metagenomic assembly of (sub)arctic Cyanobacteria and their associated microbiome from non-axenic cultures.</title>
        <authorList>
            <person name="Baurain D."/>
        </authorList>
    </citation>
    <scope>NUCLEOTIDE SEQUENCE [LARGE SCALE GENOMIC DNA]</scope>
    <source>
        <strain evidence="5">ULC129bin1</strain>
    </source>
</reference>
<dbReference type="SMART" id="SM00729">
    <property type="entry name" value="Elp3"/>
    <property type="match status" value="1"/>
</dbReference>
<dbReference type="Gene3D" id="3.80.30.20">
    <property type="entry name" value="tm_1862 like domain"/>
    <property type="match status" value="1"/>
</dbReference>
<dbReference type="GO" id="GO:0051539">
    <property type="term" value="F:4 iron, 4 sulfur cluster binding"/>
    <property type="evidence" value="ECO:0007669"/>
    <property type="project" value="UniProtKB-UniRule"/>
</dbReference>
<dbReference type="InterPro" id="IPR006638">
    <property type="entry name" value="Elp3/MiaA/NifB-like_rSAM"/>
</dbReference>
<evidence type="ECO:0000313" key="5">
    <source>
        <dbReference type="EMBL" id="PZO12527.1"/>
    </source>
</evidence>
<keyword evidence="3" id="KW-0349">Heme</keyword>
<dbReference type="SFLD" id="SFLDF00288">
    <property type="entry name" value="HemN-like__clustered_with_nucl"/>
    <property type="match status" value="1"/>
</dbReference>
<dbReference type="AlphaFoldDB" id="A0A2W4U027"/>
<keyword evidence="3" id="KW-0963">Cytoplasm</keyword>
<dbReference type="CDD" id="cd01335">
    <property type="entry name" value="Radical_SAM"/>
    <property type="match status" value="1"/>
</dbReference>
<keyword evidence="3" id="KW-0004">4Fe-4S</keyword>
<keyword evidence="3" id="KW-0143">Chaperone</keyword>
<dbReference type="SUPFAM" id="SSF102114">
    <property type="entry name" value="Radical SAM enzymes"/>
    <property type="match status" value="1"/>
</dbReference>
<dbReference type="SFLD" id="SFLDF00562">
    <property type="entry name" value="HemN-like__clustered_with_heat"/>
    <property type="match status" value="1"/>
</dbReference>
<dbReference type="GO" id="GO:0006779">
    <property type="term" value="P:porphyrin-containing compound biosynthetic process"/>
    <property type="evidence" value="ECO:0007669"/>
    <property type="project" value="InterPro"/>
</dbReference>
<dbReference type="PANTHER" id="PTHR13932:SF5">
    <property type="entry name" value="RADICAL S-ADENOSYL METHIONINE DOMAIN-CONTAINING PROTEIN 1, MITOCHONDRIAL"/>
    <property type="match status" value="1"/>
</dbReference>
<dbReference type="GO" id="GO:0005737">
    <property type="term" value="C:cytoplasm"/>
    <property type="evidence" value="ECO:0007669"/>
    <property type="project" value="UniProtKB-SubCell"/>
</dbReference>
<comment type="subcellular location">
    <subcellularLocation>
        <location evidence="3">Cytoplasm</location>
    </subcellularLocation>
</comment>
<accession>A0A2W4U027</accession>
<dbReference type="SFLD" id="SFLDS00029">
    <property type="entry name" value="Radical_SAM"/>
    <property type="match status" value="1"/>
</dbReference>
<reference evidence="6" key="1">
    <citation type="submission" date="2018-04" db="EMBL/GenBank/DDBJ databases">
        <authorList>
            <person name="Cornet L."/>
        </authorList>
    </citation>
    <scope>NUCLEOTIDE SEQUENCE [LARGE SCALE GENOMIC DNA]</scope>
</reference>
<comment type="function">
    <text evidence="3">Probably acts as a heme chaperone, transferring heme to an unknown acceptor. Binds one molecule of heme per monomer, possibly covalently. Binds 1 [4Fe-4S] cluster. The cluster is coordinated with 3 cysteines and an exchangeable S-adenosyl-L-methionine.</text>
</comment>
<dbReference type="SFLD" id="SFLDG01065">
    <property type="entry name" value="anaerobic_coproporphyrinogen-I"/>
    <property type="match status" value="1"/>
</dbReference>
<dbReference type="Pfam" id="PF04055">
    <property type="entry name" value="Radical_SAM"/>
    <property type="match status" value="1"/>
</dbReference>
<dbReference type="PANTHER" id="PTHR13932">
    <property type="entry name" value="COPROPORPHYRINIGEN III OXIDASE"/>
    <property type="match status" value="1"/>
</dbReference>
<dbReference type="InterPro" id="IPR023404">
    <property type="entry name" value="rSAM_horseshoe"/>
</dbReference>
<evidence type="ECO:0000313" key="6">
    <source>
        <dbReference type="Proteomes" id="UP000249354"/>
    </source>
</evidence>
<dbReference type="InterPro" id="IPR058240">
    <property type="entry name" value="rSAM_sf"/>
</dbReference>
<gene>
    <name evidence="5" type="ORF">DCF25_17525</name>
</gene>
<evidence type="ECO:0000259" key="4">
    <source>
        <dbReference type="PROSITE" id="PS51918"/>
    </source>
</evidence>
<keyword evidence="3" id="KW-0479">Metal-binding</keyword>
<comment type="similarity">
    <text evidence="1">Belongs to the anaerobic coproporphyrinogen-III oxidase family. HemW subfamily.</text>
</comment>
<sequence>MDDDLLLATKSAYVHIPFCRRRCFYCDFAVSVVGDRAQGETSRTITQYVQTLIREIQATPITGQNLQTVFFGGGTPSLLSVAQLALILTAIDDKFGIAPTAEISMEMDPATFDLAQAQGYKAAGVNRVSLGAQAFEDAVLAAAGRFHRAADIFQAVDLLRQAKIENFSLDLMSGLPHQTLENWQAALEKTVSLEPTHISNYDLIVEPQTAFSRYYKPGELPLPSDESTAQMYRMAQQHFVEAGYDHYEICNYAKSSYEAKHNLTYWKSEPCYGFGMGATSYVNHQRIDRPRTQKTYRTWVDEFVARGGQTVDPVLPLDERVVEQIMVGLRLKEGISLEGVYRAYGEKGIEAMGWAIASHLKAHWLTTDAPINSNANSLKPNTRIRLTDPEGFLMSNVVIVDAFNALESLDLSMDNKGLLPSV</sequence>
<name>A0A2W4U027_9CYAN</name>
<dbReference type="GO" id="GO:0004109">
    <property type="term" value="F:coproporphyrinogen oxidase activity"/>
    <property type="evidence" value="ECO:0007669"/>
    <property type="project" value="InterPro"/>
</dbReference>
<dbReference type="PROSITE" id="PS51918">
    <property type="entry name" value="RADICAL_SAM"/>
    <property type="match status" value="1"/>
</dbReference>
<dbReference type="InterPro" id="IPR004559">
    <property type="entry name" value="HemW-like"/>
</dbReference>
<evidence type="ECO:0000256" key="3">
    <source>
        <dbReference type="RuleBase" id="RU364116"/>
    </source>
</evidence>
<feature type="domain" description="Radical SAM core" evidence="4">
    <location>
        <begin position="4"/>
        <end position="245"/>
    </location>
</feature>
<evidence type="ECO:0000256" key="2">
    <source>
        <dbReference type="ARBA" id="ARBA00017228"/>
    </source>
</evidence>
<proteinExistence type="inferred from homology"/>
<organism evidence="5 6">
    <name type="scientific">Leptolyngbya foveolarum</name>
    <dbReference type="NCBI Taxonomy" id="47253"/>
    <lineage>
        <taxon>Bacteria</taxon>
        <taxon>Bacillati</taxon>
        <taxon>Cyanobacteriota</taxon>
        <taxon>Cyanophyceae</taxon>
        <taxon>Leptolyngbyales</taxon>
        <taxon>Leptolyngbyaceae</taxon>
        <taxon>Leptolyngbya group</taxon>
        <taxon>Leptolyngbya</taxon>
    </lineage>
</organism>
<dbReference type="Proteomes" id="UP000249354">
    <property type="component" value="Unassembled WGS sequence"/>
</dbReference>
<dbReference type="GO" id="GO:0046872">
    <property type="term" value="F:metal ion binding"/>
    <property type="evidence" value="ECO:0007669"/>
    <property type="project" value="UniProtKB-UniRule"/>
</dbReference>
<keyword evidence="3" id="KW-0408">Iron</keyword>
<dbReference type="InterPro" id="IPR007197">
    <property type="entry name" value="rSAM"/>
</dbReference>
<dbReference type="NCBIfam" id="TIGR00539">
    <property type="entry name" value="hemN_rel"/>
    <property type="match status" value="1"/>
</dbReference>
<evidence type="ECO:0000256" key="1">
    <source>
        <dbReference type="ARBA" id="ARBA00006100"/>
    </source>
</evidence>
<keyword evidence="3" id="KW-0949">S-adenosyl-L-methionine</keyword>
<dbReference type="InterPro" id="IPR034505">
    <property type="entry name" value="Coproporphyrinogen-III_oxidase"/>
</dbReference>
<dbReference type="EMBL" id="QBMC01000147">
    <property type="protein sequence ID" value="PZO12527.1"/>
    <property type="molecule type" value="Genomic_DNA"/>
</dbReference>